<evidence type="ECO:0000313" key="2">
    <source>
        <dbReference type="EMBL" id="KAG7448562.1"/>
    </source>
</evidence>
<dbReference type="EMBL" id="MU250529">
    <property type="protein sequence ID" value="KAG7448562.1"/>
    <property type="molecule type" value="Genomic_DNA"/>
</dbReference>
<gene>
    <name evidence="2" type="ORF">BT62DRAFT_1003275</name>
</gene>
<keyword evidence="3" id="KW-1185">Reference proteome</keyword>
<feature type="region of interest" description="Disordered" evidence="1">
    <location>
        <begin position="1"/>
        <end position="37"/>
    </location>
</feature>
<accession>A0A9P7VX66</accession>
<feature type="region of interest" description="Disordered" evidence="1">
    <location>
        <begin position="54"/>
        <end position="83"/>
    </location>
</feature>
<evidence type="ECO:0000313" key="3">
    <source>
        <dbReference type="Proteomes" id="UP000812287"/>
    </source>
</evidence>
<dbReference type="OrthoDB" id="10584738at2759"/>
<evidence type="ECO:0000256" key="1">
    <source>
        <dbReference type="SAM" id="MobiDB-lite"/>
    </source>
</evidence>
<sequence>MQTKSSLNRVTPTSIGCHPSNEARSTKPTERVRHKVRSRTDITQAFLPIQTESMTSYAESDHPAPGKRGVWMPSPCSSKNPSTDVNHPLIGPQQAASRVDFGGRLQHPRGEILTLDGKMSLETHRHMERQAERAPCNMASPSTLAIPTSIDIYTCWAFAVEDYHMHVPSSITPRNNKRQRHELDFFQELLVHNCRRSATKAEMREEIDEPPVGFGILISANTPYGHSFRRWNDTVYVERDVSRADSQWNAAQHCPVSATAFKHGSPHPHIFRYRGARVDVCRNPARTQLERRYAQTLPARK</sequence>
<name>A0A9P7VX66_9AGAR</name>
<feature type="compositionally biased region" description="Polar residues" evidence="1">
    <location>
        <begin position="1"/>
        <end position="14"/>
    </location>
</feature>
<protein>
    <submittedName>
        <fullName evidence="2">Uncharacterized protein</fullName>
    </submittedName>
</protein>
<dbReference type="Proteomes" id="UP000812287">
    <property type="component" value="Unassembled WGS sequence"/>
</dbReference>
<dbReference type="AlphaFoldDB" id="A0A9P7VX66"/>
<reference evidence="2" key="1">
    <citation type="submission" date="2020-11" db="EMBL/GenBank/DDBJ databases">
        <title>Adaptations for nitrogen fixation in a non-lichenized fungal sporocarp promotes dispersal by wood-feeding termites.</title>
        <authorList>
            <consortium name="DOE Joint Genome Institute"/>
            <person name="Koch R.A."/>
            <person name="Yoon G."/>
            <person name="Arayal U."/>
            <person name="Lail K."/>
            <person name="Amirebrahimi M."/>
            <person name="Labutti K."/>
            <person name="Lipzen A."/>
            <person name="Riley R."/>
            <person name="Barry K."/>
            <person name="Henrissat B."/>
            <person name="Grigoriev I.V."/>
            <person name="Herr J.R."/>
            <person name="Aime M.C."/>
        </authorList>
    </citation>
    <scope>NUCLEOTIDE SEQUENCE</scope>
    <source>
        <strain evidence="2">MCA 3950</strain>
    </source>
</reference>
<dbReference type="RefSeq" id="XP_043042062.1">
    <property type="nucleotide sequence ID" value="XM_043176927.1"/>
</dbReference>
<comment type="caution">
    <text evidence="2">The sequence shown here is derived from an EMBL/GenBank/DDBJ whole genome shotgun (WGS) entry which is preliminary data.</text>
</comment>
<proteinExistence type="predicted"/>
<dbReference type="GeneID" id="66099214"/>
<organism evidence="2 3">
    <name type="scientific">Guyanagaster necrorhizus</name>
    <dbReference type="NCBI Taxonomy" id="856835"/>
    <lineage>
        <taxon>Eukaryota</taxon>
        <taxon>Fungi</taxon>
        <taxon>Dikarya</taxon>
        <taxon>Basidiomycota</taxon>
        <taxon>Agaricomycotina</taxon>
        <taxon>Agaricomycetes</taxon>
        <taxon>Agaricomycetidae</taxon>
        <taxon>Agaricales</taxon>
        <taxon>Marasmiineae</taxon>
        <taxon>Physalacriaceae</taxon>
        <taxon>Guyanagaster</taxon>
    </lineage>
</organism>